<dbReference type="RefSeq" id="WP_187553801.1">
    <property type="nucleotide sequence ID" value="NZ_BMZL01000002.1"/>
</dbReference>
<proteinExistence type="predicted"/>
<dbReference type="KEGG" id="tcn:H9L16_06970"/>
<evidence type="ECO:0000313" key="2">
    <source>
        <dbReference type="Proteomes" id="UP000515804"/>
    </source>
</evidence>
<name>A0A7G9STW3_9GAMM</name>
<accession>A0A7G9STW3</accession>
<organism evidence="1 2">
    <name type="scientific">Thermomonas carbonis</name>
    <dbReference type="NCBI Taxonomy" id="1463158"/>
    <lineage>
        <taxon>Bacteria</taxon>
        <taxon>Pseudomonadati</taxon>
        <taxon>Pseudomonadota</taxon>
        <taxon>Gammaproteobacteria</taxon>
        <taxon>Lysobacterales</taxon>
        <taxon>Lysobacteraceae</taxon>
        <taxon>Thermomonas</taxon>
    </lineage>
</organism>
<reference evidence="1 2" key="1">
    <citation type="submission" date="2020-08" db="EMBL/GenBank/DDBJ databases">
        <title>Genome sequence of Thermomonas carbonis KCTC 42013T.</title>
        <authorList>
            <person name="Hyun D.-W."/>
            <person name="Bae J.-W."/>
        </authorList>
    </citation>
    <scope>NUCLEOTIDE SEQUENCE [LARGE SCALE GENOMIC DNA]</scope>
    <source>
        <strain evidence="1 2">KCTC 42013</strain>
    </source>
</reference>
<protein>
    <submittedName>
        <fullName evidence="1">Uncharacterized protein</fullName>
    </submittedName>
</protein>
<dbReference type="Proteomes" id="UP000515804">
    <property type="component" value="Chromosome"/>
</dbReference>
<dbReference type="AlphaFoldDB" id="A0A7G9STW3"/>
<evidence type="ECO:0000313" key="1">
    <source>
        <dbReference type="EMBL" id="QNN71288.1"/>
    </source>
</evidence>
<dbReference type="EMBL" id="CP060719">
    <property type="protein sequence ID" value="QNN71288.1"/>
    <property type="molecule type" value="Genomic_DNA"/>
</dbReference>
<keyword evidence="2" id="KW-1185">Reference proteome</keyword>
<sequence>MSSRRETRAATALLNTTGTAAANVIAARMLAFSNPATMLSPWHQSETRRMTAEKIDATTDGMQAAGMELAMLPARIMMIGARPASWTPAGWMNAWNDVAGLWIGVGNAALRPARNTAVRNQRRLSRTSR</sequence>
<gene>
    <name evidence="1" type="ORF">H9L16_06970</name>
</gene>